<name>A0A4U0ZL76_9ALTE</name>
<dbReference type="OrthoDB" id="6388267at2"/>
<evidence type="ECO:0000313" key="2">
    <source>
        <dbReference type="Proteomes" id="UP000305471"/>
    </source>
</evidence>
<comment type="caution">
    <text evidence="1">The sequence shown here is derived from an EMBL/GenBank/DDBJ whole genome shotgun (WGS) entry which is preliminary data.</text>
</comment>
<dbReference type="EMBL" id="SWCO01000007">
    <property type="protein sequence ID" value="TKB02902.1"/>
    <property type="molecule type" value="Genomic_DNA"/>
</dbReference>
<gene>
    <name evidence="1" type="ORF">E5672_12120</name>
</gene>
<keyword evidence="2" id="KW-1185">Reference proteome</keyword>
<protein>
    <submittedName>
        <fullName evidence="1">Uncharacterized protein</fullName>
    </submittedName>
</protein>
<organism evidence="1 2">
    <name type="scientific">Alteromonas portus</name>
    <dbReference type="NCBI Taxonomy" id="2565549"/>
    <lineage>
        <taxon>Bacteria</taxon>
        <taxon>Pseudomonadati</taxon>
        <taxon>Pseudomonadota</taxon>
        <taxon>Gammaproteobacteria</taxon>
        <taxon>Alteromonadales</taxon>
        <taxon>Alteromonadaceae</taxon>
        <taxon>Alteromonas/Salinimonas group</taxon>
        <taxon>Alteromonas</taxon>
    </lineage>
</organism>
<reference evidence="1 2" key="1">
    <citation type="submission" date="2019-04" db="EMBL/GenBank/DDBJ databases">
        <title>Alteromonas portus sp. nov., an alginate lyase-excreting marine bacterium.</title>
        <authorList>
            <person name="Huang H."/>
            <person name="Mo K."/>
            <person name="Bao S."/>
        </authorList>
    </citation>
    <scope>NUCLEOTIDE SEQUENCE [LARGE SCALE GENOMIC DNA]</scope>
    <source>
        <strain evidence="1 2">HB161718</strain>
    </source>
</reference>
<dbReference type="Proteomes" id="UP000305471">
    <property type="component" value="Unassembled WGS sequence"/>
</dbReference>
<proteinExistence type="predicted"/>
<evidence type="ECO:0000313" key="1">
    <source>
        <dbReference type="EMBL" id="TKB02902.1"/>
    </source>
</evidence>
<dbReference type="AlphaFoldDB" id="A0A4U0ZL76"/>
<accession>A0A4U0ZL76</accession>
<sequence>MMSKQVPNEDGFVSLSVRASVLQKMLKGEVLHMTDVHCNCAHSKRTLQNLLLKAVADSSER</sequence>